<keyword evidence="16" id="KW-1185">Reference proteome</keyword>
<evidence type="ECO:0000256" key="11">
    <source>
        <dbReference type="ARBA" id="ARBA00023125"/>
    </source>
</evidence>
<dbReference type="GO" id="GO:0003700">
    <property type="term" value="F:DNA-binding transcription factor activity"/>
    <property type="evidence" value="ECO:0007669"/>
    <property type="project" value="InterPro"/>
</dbReference>
<dbReference type="CDD" id="cd07153">
    <property type="entry name" value="Fur_like"/>
    <property type="match status" value="1"/>
</dbReference>
<feature type="binding site" evidence="14">
    <location>
        <position position="127"/>
    </location>
    <ligand>
        <name>Fe cation</name>
        <dbReference type="ChEBI" id="CHEBI:24875"/>
    </ligand>
</feature>
<dbReference type="InterPro" id="IPR043135">
    <property type="entry name" value="Fur_C"/>
</dbReference>
<evidence type="ECO:0000256" key="6">
    <source>
        <dbReference type="ARBA" id="ARBA00022491"/>
    </source>
</evidence>
<feature type="binding site" evidence="13">
    <location>
        <position position="115"/>
    </location>
    <ligand>
        <name>Zn(2+)</name>
        <dbReference type="ChEBI" id="CHEBI:29105"/>
    </ligand>
</feature>
<reference evidence="15" key="1">
    <citation type="submission" date="2009-01" db="EMBL/GenBank/DDBJ databases">
        <title>Complete sequence of Anaeromyxobacter dehalogenans 2CP-1.</title>
        <authorList>
            <consortium name="US DOE Joint Genome Institute"/>
            <person name="Lucas S."/>
            <person name="Copeland A."/>
            <person name="Lapidus A."/>
            <person name="Glavina del Rio T."/>
            <person name="Dalin E."/>
            <person name="Tice H."/>
            <person name="Bruce D."/>
            <person name="Goodwin L."/>
            <person name="Pitluck S."/>
            <person name="Saunders E."/>
            <person name="Brettin T."/>
            <person name="Detter J.C."/>
            <person name="Han C."/>
            <person name="Larimer F."/>
            <person name="Land M."/>
            <person name="Hauser L."/>
            <person name="Kyrpides N."/>
            <person name="Ovchinnikova G."/>
            <person name="Beliaev A.S."/>
            <person name="Richardson P."/>
        </authorList>
    </citation>
    <scope>NUCLEOTIDE SEQUENCE</scope>
    <source>
        <strain evidence="15">2CP-1</strain>
    </source>
</reference>
<sequence>MKGSSRPREGSGSAQVSGPTATLAAYIQERGLKQSRQRERIAQSFFAMGGHVTVEQLVARVRRDDPRVSVATVYRTMKLLAECGLAVARQFGDGQTRYEASAGRDHHDHLICTACGEIIEFANERIESLQEVVARRHGFEVESHRLELYGRCARCRPPGRARPEARP</sequence>
<evidence type="ECO:0000313" key="16">
    <source>
        <dbReference type="Proteomes" id="UP000007089"/>
    </source>
</evidence>
<name>B8JB99_ANAD2</name>
<feature type="binding site" evidence="13">
    <location>
        <position position="152"/>
    </location>
    <ligand>
        <name>Zn(2+)</name>
        <dbReference type="ChEBI" id="CHEBI:29105"/>
    </ligand>
</feature>
<evidence type="ECO:0000256" key="4">
    <source>
        <dbReference type="ARBA" id="ARBA00020910"/>
    </source>
</evidence>
<keyword evidence="6" id="KW-0678">Repressor</keyword>
<keyword evidence="7 13" id="KW-0479">Metal-binding</keyword>
<dbReference type="FunFam" id="3.30.1490.190:FF:000001">
    <property type="entry name" value="Ferric uptake regulation protein"/>
    <property type="match status" value="1"/>
</dbReference>
<dbReference type="GO" id="GO:0045892">
    <property type="term" value="P:negative regulation of DNA-templated transcription"/>
    <property type="evidence" value="ECO:0007669"/>
    <property type="project" value="TreeGrafter"/>
</dbReference>
<comment type="cofactor">
    <cofactor evidence="14">
        <name>Mn(2+)</name>
        <dbReference type="ChEBI" id="CHEBI:29035"/>
    </cofactor>
    <cofactor evidence="14">
        <name>Fe(2+)</name>
        <dbReference type="ChEBI" id="CHEBI:29033"/>
    </cofactor>
    <text evidence="14">Binds 1 Mn(2+) or Fe(2+) ion per subunit.</text>
</comment>
<proteinExistence type="inferred from homology"/>
<keyword evidence="8 13" id="KW-0862">Zinc</keyword>
<dbReference type="PANTHER" id="PTHR33202">
    <property type="entry name" value="ZINC UPTAKE REGULATION PROTEIN"/>
    <property type="match status" value="1"/>
</dbReference>
<accession>B8JB99</accession>
<evidence type="ECO:0000256" key="2">
    <source>
        <dbReference type="ARBA" id="ARBA00007957"/>
    </source>
</evidence>
<evidence type="ECO:0000313" key="15">
    <source>
        <dbReference type="EMBL" id="ACL65726.1"/>
    </source>
</evidence>
<dbReference type="PANTHER" id="PTHR33202:SF2">
    <property type="entry name" value="FERRIC UPTAKE REGULATION PROTEIN"/>
    <property type="match status" value="1"/>
</dbReference>
<comment type="subunit">
    <text evidence="3">Homodimer.</text>
</comment>
<dbReference type="HOGENOM" id="CLU_096072_3_0_7"/>
<keyword evidence="11" id="KW-0238">DNA-binding</keyword>
<dbReference type="GO" id="GO:1900376">
    <property type="term" value="P:regulation of secondary metabolite biosynthetic process"/>
    <property type="evidence" value="ECO:0007669"/>
    <property type="project" value="TreeGrafter"/>
</dbReference>
<feature type="binding site" evidence="13">
    <location>
        <position position="155"/>
    </location>
    <ligand>
        <name>Zn(2+)</name>
        <dbReference type="ChEBI" id="CHEBI:29105"/>
    </ligand>
</feature>
<comment type="cofactor">
    <cofactor evidence="13">
        <name>Zn(2+)</name>
        <dbReference type="ChEBI" id="CHEBI:29105"/>
    </cofactor>
    <text evidence="13">Binds 1 zinc ion per subunit.</text>
</comment>
<keyword evidence="9 14" id="KW-0408">Iron</keyword>
<evidence type="ECO:0000256" key="10">
    <source>
        <dbReference type="ARBA" id="ARBA00023015"/>
    </source>
</evidence>
<comment type="subcellular location">
    <subcellularLocation>
        <location evidence="1">Cytoplasm</location>
    </subcellularLocation>
</comment>
<keyword evidence="10" id="KW-0805">Transcription regulation</keyword>
<feature type="binding site" evidence="14">
    <location>
        <position position="144"/>
    </location>
    <ligand>
        <name>Fe cation</name>
        <dbReference type="ChEBI" id="CHEBI:24875"/>
    </ligand>
</feature>
<dbReference type="RefSeq" id="WP_012526321.1">
    <property type="nucleotide sequence ID" value="NC_011891.1"/>
</dbReference>
<dbReference type="GO" id="GO:0008270">
    <property type="term" value="F:zinc ion binding"/>
    <property type="evidence" value="ECO:0007669"/>
    <property type="project" value="TreeGrafter"/>
</dbReference>
<dbReference type="Gene3D" id="3.30.1490.190">
    <property type="match status" value="1"/>
</dbReference>
<evidence type="ECO:0000256" key="14">
    <source>
        <dbReference type="PIRSR" id="PIRSR602481-2"/>
    </source>
</evidence>
<evidence type="ECO:0000256" key="3">
    <source>
        <dbReference type="ARBA" id="ARBA00011738"/>
    </source>
</evidence>
<dbReference type="InterPro" id="IPR036390">
    <property type="entry name" value="WH_DNA-bd_sf"/>
</dbReference>
<evidence type="ECO:0000256" key="9">
    <source>
        <dbReference type="ARBA" id="ARBA00023004"/>
    </source>
</evidence>
<dbReference type="Proteomes" id="UP000007089">
    <property type="component" value="Chromosome"/>
</dbReference>
<organism evidence="15 16">
    <name type="scientific">Anaeromyxobacter dehalogenans (strain ATCC BAA-258 / DSM 21875 / 2CP-1)</name>
    <dbReference type="NCBI Taxonomy" id="455488"/>
    <lineage>
        <taxon>Bacteria</taxon>
        <taxon>Pseudomonadati</taxon>
        <taxon>Myxococcota</taxon>
        <taxon>Myxococcia</taxon>
        <taxon>Myxococcales</taxon>
        <taxon>Cystobacterineae</taxon>
        <taxon>Anaeromyxobacteraceae</taxon>
        <taxon>Anaeromyxobacter</taxon>
    </lineage>
</organism>
<evidence type="ECO:0000256" key="12">
    <source>
        <dbReference type="ARBA" id="ARBA00023163"/>
    </source>
</evidence>
<keyword evidence="5" id="KW-0963">Cytoplasm</keyword>
<dbReference type="InterPro" id="IPR036388">
    <property type="entry name" value="WH-like_DNA-bd_sf"/>
</dbReference>
<gene>
    <name evidence="15" type="ordered locus">A2cp1_2388</name>
</gene>
<dbReference type="EMBL" id="CP001359">
    <property type="protein sequence ID" value="ACL65726.1"/>
    <property type="molecule type" value="Genomic_DNA"/>
</dbReference>
<dbReference type="GO" id="GO:0000976">
    <property type="term" value="F:transcription cis-regulatory region binding"/>
    <property type="evidence" value="ECO:0007669"/>
    <property type="project" value="TreeGrafter"/>
</dbReference>
<evidence type="ECO:0000256" key="5">
    <source>
        <dbReference type="ARBA" id="ARBA00022490"/>
    </source>
</evidence>
<dbReference type="Gene3D" id="1.10.10.10">
    <property type="entry name" value="Winged helix-like DNA-binding domain superfamily/Winged helix DNA-binding domain"/>
    <property type="match status" value="1"/>
</dbReference>
<evidence type="ECO:0000256" key="7">
    <source>
        <dbReference type="ARBA" id="ARBA00022723"/>
    </source>
</evidence>
<dbReference type="AlphaFoldDB" id="B8JB99"/>
<feature type="binding site" evidence="13">
    <location>
        <position position="112"/>
    </location>
    <ligand>
        <name>Zn(2+)</name>
        <dbReference type="ChEBI" id="CHEBI:29105"/>
    </ligand>
</feature>
<dbReference type="KEGG" id="acp:A2cp1_2388"/>
<dbReference type="GO" id="GO:0005829">
    <property type="term" value="C:cytosol"/>
    <property type="evidence" value="ECO:0007669"/>
    <property type="project" value="TreeGrafter"/>
</dbReference>
<dbReference type="Pfam" id="PF01475">
    <property type="entry name" value="FUR"/>
    <property type="match status" value="1"/>
</dbReference>
<evidence type="ECO:0000256" key="8">
    <source>
        <dbReference type="ARBA" id="ARBA00022833"/>
    </source>
</evidence>
<dbReference type="SUPFAM" id="SSF46785">
    <property type="entry name" value="Winged helix' DNA-binding domain"/>
    <property type="match status" value="1"/>
</dbReference>
<evidence type="ECO:0000256" key="13">
    <source>
        <dbReference type="PIRSR" id="PIRSR602481-1"/>
    </source>
</evidence>
<evidence type="ECO:0000256" key="1">
    <source>
        <dbReference type="ARBA" id="ARBA00004496"/>
    </source>
</evidence>
<protein>
    <recommendedName>
        <fullName evidence="4">Ferric uptake regulation protein</fullName>
    </recommendedName>
</protein>
<keyword evidence="12" id="KW-0804">Transcription</keyword>
<dbReference type="InterPro" id="IPR002481">
    <property type="entry name" value="FUR"/>
</dbReference>
<feature type="binding site" evidence="14">
    <location>
        <position position="108"/>
    </location>
    <ligand>
        <name>Fe cation</name>
        <dbReference type="ChEBI" id="CHEBI:24875"/>
    </ligand>
</feature>
<comment type="similarity">
    <text evidence="2">Belongs to the Fur family.</text>
</comment>
<feature type="binding site" evidence="14">
    <location>
        <position position="106"/>
    </location>
    <ligand>
        <name>Fe cation</name>
        <dbReference type="ChEBI" id="CHEBI:24875"/>
    </ligand>
</feature>